<dbReference type="Pfam" id="PF00565">
    <property type="entry name" value="SNase"/>
    <property type="match status" value="1"/>
</dbReference>
<name>A0A1Y6ET24_9SPHN</name>
<dbReference type="GeneID" id="303001073"/>
<organism evidence="2 3">
    <name type="scientific">Sphingopyxis terrae subsp. ummariensis</name>
    <dbReference type="NCBI Taxonomy" id="429001"/>
    <lineage>
        <taxon>Bacteria</taxon>
        <taxon>Pseudomonadati</taxon>
        <taxon>Pseudomonadota</taxon>
        <taxon>Alphaproteobacteria</taxon>
        <taxon>Sphingomonadales</taxon>
        <taxon>Sphingomonadaceae</taxon>
        <taxon>Sphingopyxis</taxon>
    </lineage>
</organism>
<keyword evidence="3" id="KW-1185">Reference proteome</keyword>
<dbReference type="InterPro" id="IPR016071">
    <property type="entry name" value="Staphylococal_nuclease_OB-fold"/>
</dbReference>
<accession>A0A1Y6ET24</accession>
<dbReference type="SUPFAM" id="SSF50199">
    <property type="entry name" value="Staphylococcal nuclease"/>
    <property type="match status" value="1"/>
</dbReference>
<sequence length="139" mass="15592">MQAPAPARAELSWPYATRSTASEPHSAHFGFCHTGGGRNCVVDGDTFWFKGQKYRLADIDTPETHPPRCAQEARLGTQATERLRDWLNSGGFRLEENARDSDRYGRKLRIATRDGVSVGSVLIDAGLARPWEGYRRPWC</sequence>
<dbReference type="Proteomes" id="UP000194469">
    <property type="component" value="Unassembled WGS sequence"/>
</dbReference>
<dbReference type="PROSITE" id="PS50830">
    <property type="entry name" value="TNASE_3"/>
    <property type="match status" value="1"/>
</dbReference>
<evidence type="ECO:0000259" key="1">
    <source>
        <dbReference type="PROSITE" id="PS50830"/>
    </source>
</evidence>
<feature type="domain" description="TNase-like" evidence="1">
    <location>
        <begin position="41"/>
        <end position="129"/>
    </location>
</feature>
<dbReference type="AlphaFoldDB" id="A0A1Y6ET24"/>
<gene>
    <name evidence="2" type="ORF">SAMN06295984_1001</name>
</gene>
<dbReference type="InterPro" id="IPR035437">
    <property type="entry name" value="SNase_OB-fold_sf"/>
</dbReference>
<dbReference type="RefSeq" id="WP_086456220.1">
    <property type="nucleotide sequence ID" value="NZ_FXWL01000001.1"/>
</dbReference>
<evidence type="ECO:0000313" key="3">
    <source>
        <dbReference type="Proteomes" id="UP000194469"/>
    </source>
</evidence>
<reference evidence="3" key="1">
    <citation type="submission" date="2017-04" db="EMBL/GenBank/DDBJ databases">
        <authorList>
            <person name="Varghese N."/>
            <person name="Submissions S."/>
        </authorList>
    </citation>
    <scope>NUCLEOTIDE SEQUENCE [LARGE SCALE GENOMIC DNA]</scope>
    <source>
        <strain evidence="3">UI2</strain>
    </source>
</reference>
<proteinExistence type="predicted"/>
<protein>
    <submittedName>
        <fullName evidence="2">Nuclease homologue</fullName>
    </submittedName>
</protein>
<dbReference type="EMBL" id="FXWL01000001">
    <property type="protein sequence ID" value="SMQ64351.1"/>
    <property type="molecule type" value="Genomic_DNA"/>
</dbReference>
<evidence type="ECO:0000313" key="2">
    <source>
        <dbReference type="EMBL" id="SMQ64351.1"/>
    </source>
</evidence>
<dbReference type="Gene3D" id="2.40.50.90">
    <property type="match status" value="1"/>
</dbReference>